<proteinExistence type="predicted"/>
<dbReference type="AlphaFoldDB" id="A0AB74UV88"/>
<evidence type="ECO:0000313" key="3">
    <source>
        <dbReference type="EMBL" id="XIA19149.1"/>
    </source>
</evidence>
<dbReference type="RefSeq" id="WP_395119668.1">
    <property type="nucleotide sequence ID" value="NZ_CP170721.1"/>
</dbReference>
<feature type="signal peptide" evidence="2">
    <location>
        <begin position="1"/>
        <end position="22"/>
    </location>
</feature>
<sequence length="103" mass="11478">MKRTFFVALAACAALATTTASIARNSYRAPRVHTYTPKAYKAPKLGPVYHRGYVNKSGRYVLPHMQTAPNRTRVDNWTSRPNVNPYNGKAGTKDPYASPERGH</sequence>
<evidence type="ECO:0000256" key="1">
    <source>
        <dbReference type="SAM" id="MobiDB-lite"/>
    </source>
</evidence>
<keyword evidence="2" id="KW-0732">Signal</keyword>
<accession>A0AB74UV88</accession>
<gene>
    <name evidence="3" type="ORF">ACFYG5_03120</name>
</gene>
<feature type="chain" id="PRO_5044492230" evidence="2">
    <location>
        <begin position="23"/>
        <end position="103"/>
    </location>
</feature>
<feature type="region of interest" description="Disordered" evidence="1">
    <location>
        <begin position="71"/>
        <end position="103"/>
    </location>
</feature>
<organism evidence="3">
    <name type="scientific">Rhodanobacter sp. FW102-FHT14D07</name>
    <dbReference type="NCBI Taxonomy" id="3351462"/>
    <lineage>
        <taxon>Bacteria</taxon>
        <taxon>Pseudomonadati</taxon>
        <taxon>Pseudomonadota</taxon>
        <taxon>Gammaproteobacteria</taxon>
        <taxon>Lysobacterales</taxon>
        <taxon>Rhodanobacteraceae</taxon>
        <taxon>Rhodanobacter</taxon>
    </lineage>
</organism>
<evidence type="ECO:0000256" key="2">
    <source>
        <dbReference type="SAM" id="SignalP"/>
    </source>
</evidence>
<protein>
    <submittedName>
        <fullName evidence="3">Uncharacterized protein</fullName>
    </submittedName>
</protein>
<name>A0AB74UV88_9GAMM</name>
<feature type="compositionally biased region" description="Polar residues" evidence="1">
    <location>
        <begin position="71"/>
        <end position="85"/>
    </location>
</feature>
<reference evidence="3" key="1">
    <citation type="submission" date="2024-10" db="EMBL/GenBank/DDBJ databases">
        <authorList>
            <person name="Lesea H.P."/>
            <person name="Kuehl J.V."/>
            <person name="Chandonia J.-M."/>
        </authorList>
    </citation>
    <scope>NUCLEOTIDE SEQUENCE</scope>
    <source>
        <strain evidence="3">FW102-FHT14D07</strain>
    </source>
</reference>
<dbReference type="EMBL" id="CP170721">
    <property type="protein sequence ID" value="XIA19149.1"/>
    <property type="molecule type" value="Genomic_DNA"/>
</dbReference>